<protein>
    <submittedName>
        <fullName evidence="2">Uncharacterized protein</fullName>
    </submittedName>
</protein>
<sequence length="278" mass="29259">MALDPMTFDVETTWAGPTELDSALITPFFTYSTMYQGRYVTPALGPRIVEIARKNTDNQKYLELAAETGLSAVVGEASQIINSQYDADGNLWFTTGRFPGAGIVSASTIAVVGYVSPSGTIRHLELPNTGVENGVALGGLVLYITTGPAGDNNHTNATSHLYALEPSAEGNGIRVLCKEEYEAGDGIKGGGISRGSGSSPSLLGDEHVVITDKANERINLLFFIQAKGSTEDGVRGPVCKVPLFAVGASANENTLDSQVTTTARRTASSSPIRTTLLQ</sequence>
<evidence type="ECO:0000256" key="1">
    <source>
        <dbReference type="SAM" id="MobiDB-lite"/>
    </source>
</evidence>
<evidence type="ECO:0000313" key="2">
    <source>
        <dbReference type="EMBL" id="KAL3417962.1"/>
    </source>
</evidence>
<reference evidence="2 3" key="1">
    <citation type="submission" date="2024-06" db="EMBL/GenBank/DDBJ databases">
        <title>Complete genome of Phlyctema vagabunda strain 19-DSS-EL-015.</title>
        <authorList>
            <person name="Fiorenzani C."/>
        </authorList>
    </citation>
    <scope>NUCLEOTIDE SEQUENCE [LARGE SCALE GENOMIC DNA]</scope>
    <source>
        <strain evidence="2 3">19-DSS-EL-015</strain>
    </source>
</reference>
<proteinExistence type="predicted"/>
<name>A0ABR4P3R7_9HELO</name>
<organism evidence="2 3">
    <name type="scientific">Phlyctema vagabunda</name>
    <dbReference type="NCBI Taxonomy" id="108571"/>
    <lineage>
        <taxon>Eukaryota</taxon>
        <taxon>Fungi</taxon>
        <taxon>Dikarya</taxon>
        <taxon>Ascomycota</taxon>
        <taxon>Pezizomycotina</taxon>
        <taxon>Leotiomycetes</taxon>
        <taxon>Helotiales</taxon>
        <taxon>Dermateaceae</taxon>
        <taxon>Phlyctema</taxon>
    </lineage>
</organism>
<gene>
    <name evidence="2" type="ORF">PVAG01_10972</name>
</gene>
<dbReference type="EMBL" id="JBFCZG010000010">
    <property type="protein sequence ID" value="KAL3417962.1"/>
    <property type="molecule type" value="Genomic_DNA"/>
</dbReference>
<feature type="compositionally biased region" description="Low complexity" evidence="1">
    <location>
        <begin position="260"/>
        <end position="278"/>
    </location>
</feature>
<feature type="region of interest" description="Disordered" evidence="1">
    <location>
        <begin position="257"/>
        <end position="278"/>
    </location>
</feature>
<evidence type="ECO:0000313" key="3">
    <source>
        <dbReference type="Proteomes" id="UP001629113"/>
    </source>
</evidence>
<dbReference type="Proteomes" id="UP001629113">
    <property type="component" value="Unassembled WGS sequence"/>
</dbReference>
<accession>A0ABR4P3R7</accession>
<comment type="caution">
    <text evidence="2">The sequence shown here is derived from an EMBL/GenBank/DDBJ whole genome shotgun (WGS) entry which is preliminary data.</text>
</comment>
<keyword evidence="3" id="KW-1185">Reference proteome</keyword>